<dbReference type="WBParaSite" id="OFLC_0000278401-mRNA-1">
    <property type="protein sequence ID" value="OFLC_0000278401-mRNA-1"/>
    <property type="gene ID" value="OFLC_0000278401"/>
</dbReference>
<evidence type="ECO:0000313" key="1">
    <source>
        <dbReference type="EMBL" id="VDO34215.1"/>
    </source>
</evidence>
<keyword evidence="2" id="KW-1185">Reference proteome</keyword>
<proteinExistence type="predicted"/>
<organism evidence="3">
    <name type="scientific">Onchocerca flexuosa</name>
    <dbReference type="NCBI Taxonomy" id="387005"/>
    <lineage>
        <taxon>Eukaryota</taxon>
        <taxon>Metazoa</taxon>
        <taxon>Ecdysozoa</taxon>
        <taxon>Nematoda</taxon>
        <taxon>Chromadorea</taxon>
        <taxon>Rhabditida</taxon>
        <taxon>Spirurina</taxon>
        <taxon>Spiruromorpha</taxon>
        <taxon>Filarioidea</taxon>
        <taxon>Onchocercidae</taxon>
        <taxon>Onchocerca</taxon>
    </lineage>
</organism>
<gene>
    <name evidence="1" type="ORF">OFLC_LOCUS2785</name>
</gene>
<dbReference type="AlphaFoldDB" id="A0A183H5M5"/>
<evidence type="ECO:0000313" key="3">
    <source>
        <dbReference type="WBParaSite" id="OFLC_0000278401-mRNA-1"/>
    </source>
</evidence>
<reference evidence="3" key="1">
    <citation type="submission" date="2016-06" db="UniProtKB">
        <authorList>
            <consortium name="WormBaseParasite"/>
        </authorList>
    </citation>
    <scope>IDENTIFICATION</scope>
</reference>
<dbReference type="EMBL" id="UZAJ01001688">
    <property type="protein sequence ID" value="VDO34215.1"/>
    <property type="molecule type" value="Genomic_DNA"/>
</dbReference>
<dbReference type="Proteomes" id="UP000267606">
    <property type="component" value="Unassembled WGS sequence"/>
</dbReference>
<accession>A0A183H5M5</accession>
<reference evidence="1 2" key="2">
    <citation type="submission" date="2018-11" db="EMBL/GenBank/DDBJ databases">
        <authorList>
            <consortium name="Pathogen Informatics"/>
        </authorList>
    </citation>
    <scope>NUCLEOTIDE SEQUENCE [LARGE SCALE GENOMIC DNA]</scope>
</reference>
<evidence type="ECO:0000313" key="2">
    <source>
        <dbReference type="Proteomes" id="UP000267606"/>
    </source>
</evidence>
<protein>
    <submittedName>
        <fullName evidence="3">TonB-dependent receptor</fullName>
    </submittedName>
</protein>
<name>A0A183H5M5_9BILA</name>
<sequence>MLAIKIRQIKVYNSSNLRLKGGADVLWSLFNGDAPLLNNQNLSPPPYTPHAPNIYVDIDVLSKARNAIK</sequence>